<protein>
    <submittedName>
        <fullName evidence="2">Uncharacterized protein</fullName>
    </submittedName>
</protein>
<feature type="transmembrane region" description="Helical" evidence="1">
    <location>
        <begin position="26"/>
        <end position="48"/>
    </location>
</feature>
<proteinExistence type="predicted"/>
<keyword evidence="3" id="KW-1185">Reference proteome</keyword>
<keyword evidence="1" id="KW-1133">Transmembrane helix</keyword>
<evidence type="ECO:0000256" key="1">
    <source>
        <dbReference type="SAM" id="Phobius"/>
    </source>
</evidence>
<evidence type="ECO:0000313" key="2">
    <source>
        <dbReference type="EMBL" id="GGM77198.1"/>
    </source>
</evidence>
<accession>A0A8J3CDA4</accession>
<sequence>MVITGLVLFVVLCALAYWLSRRSYWGGAAGWMIAGVALGATTVGPPLLRGVTTAVNGLWNAVLGLVKAI</sequence>
<reference evidence="2" key="1">
    <citation type="journal article" date="2014" name="Int. J. Syst. Evol. Microbiol.">
        <title>Complete genome sequence of Corynebacterium casei LMG S-19264T (=DSM 44701T), isolated from a smear-ripened cheese.</title>
        <authorList>
            <consortium name="US DOE Joint Genome Institute (JGI-PGF)"/>
            <person name="Walter F."/>
            <person name="Albersmeier A."/>
            <person name="Kalinowski J."/>
            <person name="Ruckert C."/>
        </authorList>
    </citation>
    <scope>NUCLEOTIDE SEQUENCE</scope>
    <source>
        <strain evidence="2">CGMCC 4.5737</strain>
    </source>
</reference>
<keyword evidence="1" id="KW-0812">Transmembrane</keyword>
<dbReference type="Proteomes" id="UP000637578">
    <property type="component" value="Unassembled WGS sequence"/>
</dbReference>
<organism evidence="2 3">
    <name type="scientific">Longimycelium tulufanense</name>
    <dbReference type="NCBI Taxonomy" id="907463"/>
    <lineage>
        <taxon>Bacteria</taxon>
        <taxon>Bacillati</taxon>
        <taxon>Actinomycetota</taxon>
        <taxon>Actinomycetes</taxon>
        <taxon>Pseudonocardiales</taxon>
        <taxon>Pseudonocardiaceae</taxon>
        <taxon>Longimycelium</taxon>
    </lineage>
</organism>
<name>A0A8J3CDA4_9PSEU</name>
<dbReference type="AlphaFoldDB" id="A0A8J3CDA4"/>
<dbReference type="EMBL" id="BMMK01000038">
    <property type="protein sequence ID" value="GGM77198.1"/>
    <property type="molecule type" value="Genomic_DNA"/>
</dbReference>
<comment type="caution">
    <text evidence="2">The sequence shown here is derived from an EMBL/GenBank/DDBJ whole genome shotgun (WGS) entry which is preliminary data.</text>
</comment>
<dbReference type="RefSeq" id="WP_189061313.1">
    <property type="nucleotide sequence ID" value="NZ_BMMK01000038.1"/>
</dbReference>
<evidence type="ECO:0000313" key="3">
    <source>
        <dbReference type="Proteomes" id="UP000637578"/>
    </source>
</evidence>
<gene>
    <name evidence="2" type="ORF">GCM10012275_54800</name>
</gene>
<keyword evidence="1" id="KW-0472">Membrane</keyword>
<reference evidence="2" key="2">
    <citation type="submission" date="2020-09" db="EMBL/GenBank/DDBJ databases">
        <authorList>
            <person name="Sun Q."/>
            <person name="Zhou Y."/>
        </authorList>
    </citation>
    <scope>NUCLEOTIDE SEQUENCE</scope>
    <source>
        <strain evidence="2">CGMCC 4.5737</strain>
    </source>
</reference>